<protein>
    <submittedName>
        <fullName evidence="1">Uncharacterized protein</fullName>
    </submittedName>
</protein>
<proteinExistence type="predicted"/>
<dbReference type="EMBL" id="AHOM02000010">
    <property type="protein sequence ID" value="EJZ40352.1"/>
    <property type="molecule type" value="Genomic_DNA"/>
</dbReference>
<name>A0ABN0H476_9LEPT</name>
<organism evidence="1 2">
    <name type="scientific">Leptospira licerasiae str. MMD4847</name>
    <dbReference type="NCBI Taxonomy" id="1049971"/>
    <lineage>
        <taxon>Bacteria</taxon>
        <taxon>Pseudomonadati</taxon>
        <taxon>Spirochaetota</taxon>
        <taxon>Spirochaetia</taxon>
        <taxon>Leptospirales</taxon>
        <taxon>Leptospiraceae</taxon>
        <taxon>Leptospira</taxon>
    </lineage>
</organism>
<sequence>MTIRFLIHCRQFRPEVHLQYEETFALLDQWTDFHPFFP</sequence>
<evidence type="ECO:0000313" key="1">
    <source>
        <dbReference type="EMBL" id="EJZ40352.1"/>
    </source>
</evidence>
<accession>A0ABN0H476</accession>
<evidence type="ECO:0000313" key="2">
    <source>
        <dbReference type="Proteomes" id="UP000018720"/>
    </source>
</evidence>
<keyword evidence="2" id="KW-1185">Reference proteome</keyword>
<comment type="caution">
    <text evidence="1">The sequence shown here is derived from an EMBL/GenBank/DDBJ whole genome shotgun (WGS) entry which is preliminary data.</text>
</comment>
<reference evidence="1 2" key="1">
    <citation type="submission" date="2012-08" db="EMBL/GenBank/DDBJ databases">
        <authorList>
            <person name="Harkins D.M."/>
            <person name="Durkin A.S."/>
            <person name="Selengut J.D."/>
            <person name="Sanka R."/>
            <person name="DePew J."/>
            <person name="Purushe J."/>
            <person name="Matthias M.A."/>
            <person name="Vinetz J.M."/>
            <person name="Sutton G.G."/>
            <person name="Nelson W.C."/>
            <person name="Fouts D.E."/>
        </authorList>
    </citation>
    <scope>NUCLEOTIDE SEQUENCE [LARGE SCALE GENOMIC DNA]</scope>
    <source>
        <strain evidence="1 2">MMD4847</strain>
    </source>
</reference>
<dbReference type="Proteomes" id="UP000018720">
    <property type="component" value="Unassembled WGS sequence"/>
</dbReference>
<gene>
    <name evidence="1" type="ORF">LEP1GSC178_1465</name>
</gene>